<dbReference type="AlphaFoldDB" id="A0A4D6LVG5"/>
<sequence length="280" mass="30380">MKQDLERMKRDFYSKAAVERFDEEHIAASNVVKVNGGRDDVGVALELHSTDIGTTSASKIAEGDGSLKAPNFGIGETTCDPWTRSVGASINGGLNITGRTAISGEGGVCVAAALTGEPKNTPEVAPSPEEVETKKEHKELHKQRKMAWRQVFKALVAMEFGVIKLGGEALIITLGWWHGEGEIFLAFMCDEQAHAPLSEVADAMLKEENVMDIEVGDENLDRLAIVPYVKPSSPLAELPAPYVEKLFLYQVVTSKVKSPFSLQLATLCIRKNVRRGASGE</sequence>
<proteinExistence type="predicted"/>
<gene>
    <name evidence="1" type="ORF">DEO72_LG5g991</name>
</gene>
<evidence type="ECO:0000313" key="1">
    <source>
        <dbReference type="EMBL" id="QCD92922.1"/>
    </source>
</evidence>
<dbReference type="Proteomes" id="UP000501690">
    <property type="component" value="Linkage Group LG5"/>
</dbReference>
<organism evidence="1 2">
    <name type="scientific">Vigna unguiculata</name>
    <name type="common">Cowpea</name>
    <dbReference type="NCBI Taxonomy" id="3917"/>
    <lineage>
        <taxon>Eukaryota</taxon>
        <taxon>Viridiplantae</taxon>
        <taxon>Streptophyta</taxon>
        <taxon>Embryophyta</taxon>
        <taxon>Tracheophyta</taxon>
        <taxon>Spermatophyta</taxon>
        <taxon>Magnoliopsida</taxon>
        <taxon>eudicotyledons</taxon>
        <taxon>Gunneridae</taxon>
        <taxon>Pentapetalae</taxon>
        <taxon>rosids</taxon>
        <taxon>fabids</taxon>
        <taxon>Fabales</taxon>
        <taxon>Fabaceae</taxon>
        <taxon>Papilionoideae</taxon>
        <taxon>50 kb inversion clade</taxon>
        <taxon>NPAAA clade</taxon>
        <taxon>indigoferoid/millettioid clade</taxon>
        <taxon>Phaseoleae</taxon>
        <taxon>Vigna</taxon>
    </lineage>
</organism>
<keyword evidence="2" id="KW-1185">Reference proteome</keyword>
<accession>A0A4D6LVG5</accession>
<name>A0A4D6LVG5_VIGUN</name>
<reference evidence="1 2" key="1">
    <citation type="submission" date="2019-04" db="EMBL/GenBank/DDBJ databases">
        <title>An improved genome assembly and genetic linkage map for asparagus bean, Vigna unguiculata ssp. sesquipedialis.</title>
        <authorList>
            <person name="Xia Q."/>
            <person name="Zhang R."/>
            <person name="Dong Y."/>
        </authorList>
    </citation>
    <scope>NUCLEOTIDE SEQUENCE [LARGE SCALE GENOMIC DNA]</scope>
    <source>
        <tissue evidence="1">Leaf</tissue>
    </source>
</reference>
<evidence type="ECO:0000313" key="2">
    <source>
        <dbReference type="Proteomes" id="UP000501690"/>
    </source>
</evidence>
<protein>
    <submittedName>
        <fullName evidence="1">Uncharacterized protein</fullName>
    </submittedName>
</protein>
<dbReference type="EMBL" id="CP039349">
    <property type="protein sequence ID" value="QCD92922.1"/>
    <property type="molecule type" value="Genomic_DNA"/>
</dbReference>